<dbReference type="PANTHER" id="PTHR43737:SF1">
    <property type="entry name" value="DUF1501 DOMAIN-CONTAINING PROTEIN"/>
    <property type="match status" value="1"/>
</dbReference>
<dbReference type="InterPro" id="IPR010869">
    <property type="entry name" value="DUF1501"/>
</dbReference>
<evidence type="ECO:0008006" key="3">
    <source>
        <dbReference type="Google" id="ProtNLM"/>
    </source>
</evidence>
<dbReference type="Pfam" id="PF07394">
    <property type="entry name" value="DUF1501"/>
    <property type="match status" value="1"/>
</dbReference>
<organism evidence="1 2">
    <name type="scientific">Symmachiella dynata</name>
    <dbReference type="NCBI Taxonomy" id="2527995"/>
    <lineage>
        <taxon>Bacteria</taxon>
        <taxon>Pseudomonadati</taxon>
        <taxon>Planctomycetota</taxon>
        <taxon>Planctomycetia</taxon>
        <taxon>Planctomycetales</taxon>
        <taxon>Planctomycetaceae</taxon>
        <taxon>Symmachiella</taxon>
    </lineage>
</organism>
<proteinExistence type="predicted"/>
<sequence length="442" mass="47806">MLTLLGSSAPYCDGLSRRSFLQIGSLAVGGLSLPQLLAAEDAAGTGTRKHSVIMVYLTGGLSHQDTFDLKPEAPDGIRGEFNPIDSNVPGIQVGNLLPKTAQLMDKIAVIRSIVGLRDEHSSFQNVTGFPKGESERDGHPSFGSIISHEVGSADGVTPAFVDLFPTMQHRPYNSPGSGVLGPTHAGIKADGEDLASMKLRYIEGGRFDNRQKLLASLDDYRRQVDNEQLSGVDSNYERAFSVLTSSKLVDALDVENEDPRLRERYGKGSAKHLGDGAPMWNDQLLAARRLVEAGVRCVTVAYGFWDTHGNNFGHLKKHLPLFDTGVSALVQDIYDRGLDQDVSVVVWGEFGRTPKINDKAGRDHWARVSHALLSGGNMPTGQVIGSTDKIAGEAQSRPVHYQDVLATLYHNLGIDPHRFIRRAGGATVPILPGSARIISELT</sequence>
<evidence type="ECO:0000313" key="1">
    <source>
        <dbReference type="EMBL" id="QDU46496.1"/>
    </source>
</evidence>
<evidence type="ECO:0000313" key="2">
    <source>
        <dbReference type="Proteomes" id="UP000319383"/>
    </source>
</evidence>
<dbReference type="SUPFAM" id="SSF53649">
    <property type="entry name" value="Alkaline phosphatase-like"/>
    <property type="match status" value="1"/>
</dbReference>
<dbReference type="InterPro" id="IPR017850">
    <property type="entry name" value="Alkaline_phosphatase_core_sf"/>
</dbReference>
<protein>
    <recommendedName>
        <fullName evidence="3">DUF1501 domain-containing protein</fullName>
    </recommendedName>
</protein>
<dbReference type="EMBL" id="CP036276">
    <property type="protein sequence ID" value="QDU46496.1"/>
    <property type="molecule type" value="Genomic_DNA"/>
</dbReference>
<gene>
    <name evidence="1" type="ORF">Mal52_50170</name>
</gene>
<dbReference type="RefSeq" id="WP_145379002.1">
    <property type="nucleotide sequence ID" value="NZ_CP036276.1"/>
</dbReference>
<accession>A0A517ZVP2</accession>
<reference evidence="1 2" key="1">
    <citation type="submission" date="2019-02" db="EMBL/GenBank/DDBJ databases">
        <title>Deep-cultivation of Planctomycetes and their phenomic and genomic characterization uncovers novel biology.</title>
        <authorList>
            <person name="Wiegand S."/>
            <person name="Jogler M."/>
            <person name="Boedeker C."/>
            <person name="Pinto D."/>
            <person name="Vollmers J."/>
            <person name="Rivas-Marin E."/>
            <person name="Kohn T."/>
            <person name="Peeters S.H."/>
            <person name="Heuer A."/>
            <person name="Rast P."/>
            <person name="Oberbeckmann S."/>
            <person name="Bunk B."/>
            <person name="Jeske O."/>
            <person name="Meyerdierks A."/>
            <person name="Storesund J.E."/>
            <person name="Kallscheuer N."/>
            <person name="Luecker S."/>
            <person name="Lage O.M."/>
            <person name="Pohl T."/>
            <person name="Merkel B.J."/>
            <person name="Hornburger P."/>
            <person name="Mueller R.-W."/>
            <person name="Bruemmer F."/>
            <person name="Labrenz M."/>
            <person name="Spormann A.M."/>
            <person name="Op den Camp H."/>
            <person name="Overmann J."/>
            <person name="Amann R."/>
            <person name="Jetten M.S.M."/>
            <person name="Mascher T."/>
            <person name="Medema M.H."/>
            <person name="Devos D.P."/>
            <person name="Kaster A.-K."/>
            <person name="Ovreas L."/>
            <person name="Rohde M."/>
            <person name="Galperin M.Y."/>
            <person name="Jogler C."/>
        </authorList>
    </citation>
    <scope>NUCLEOTIDE SEQUENCE [LARGE SCALE GENOMIC DNA]</scope>
    <source>
        <strain evidence="1 2">Mal52</strain>
    </source>
</reference>
<dbReference type="Proteomes" id="UP000319383">
    <property type="component" value="Chromosome"/>
</dbReference>
<keyword evidence="2" id="KW-1185">Reference proteome</keyword>
<dbReference type="PANTHER" id="PTHR43737">
    <property type="entry name" value="BLL7424 PROTEIN"/>
    <property type="match status" value="1"/>
</dbReference>
<dbReference type="AlphaFoldDB" id="A0A517ZVP2"/>
<dbReference type="KEGG" id="sdyn:Mal52_50170"/>
<name>A0A517ZVP2_9PLAN</name>
<dbReference type="InterPro" id="IPR006311">
    <property type="entry name" value="TAT_signal"/>
</dbReference>
<dbReference type="PROSITE" id="PS51318">
    <property type="entry name" value="TAT"/>
    <property type="match status" value="1"/>
</dbReference>